<dbReference type="Pfam" id="PF17922">
    <property type="entry name" value="TetR_C_17"/>
    <property type="match status" value="1"/>
</dbReference>
<dbReference type="PANTHER" id="PTHR47506:SF6">
    <property type="entry name" value="HTH-TYPE TRANSCRIPTIONAL REPRESSOR NEMR"/>
    <property type="match status" value="1"/>
</dbReference>
<evidence type="ECO:0000313" key="7">
    <source>
        <dbReference type="EMBL" id="KNB74434.1"/>
    </source>
</evidence>
<reference evidence="6 9" key="3">
    <citation type="submission" date="2019-06" db="EMBL/GenBank/DDBJ databases">
        <title>Whole genome shotgun sequence of Brevibacillus reuszeri NBRC 15719.</title>
        <authorList>
            <person name="Hosoyama A."/>
            <person name="Uohara A."/>
            <person name="Ohji S."/>
            <person name="Ichikawa N."/>
        </authorList>
    </citation>
    <scope>NUCLEOTIDE SEQUENCE [LARGE SCALE GENOMIC DNA]</scope>
    <source>
        <strain evidence="6 9">NBRC 15719</strain>
    </source>
</reference>
<dbReference type="EMBL" id="LGIQ01000002">
    <property type="protein sequence ID" value="KNB74434.1"/>
    <property type="molecule type" value="Genomic_DNA"/>
</dbReference>
<evidence type="ECO:0000313" key="9">
    <source>
        <dbReference type="Proteomes" id="UP000319578"/>
    </source>
</evidence>
<name>A0A0K9Z0F1_9BACL</name>
<dbReference type="PROSITE" id="PS50977">
    <property type="entry name" value="HTH_TETR_2"/>
    <property type="match status" value="1"/>
</dbReference>
<sequence>MSPKVSDKYKNEKKKALLQAAKRVFLTKGYTKATMQDVMDEAGISRGALYSYFDNVEHLYRELLQFEDQQDVLFFSPNDDETSWQKITNWVHKQQKEMEQIEQTLTQANSEYFLSIRDVKKQESNSYSTTRYDRIVDALTVLFQSGTKKGELQPRLPAEMISRYLVTFIDGLMLDTAHLGAEKTKVAEQVEALVFSLREMLGPASEK</sequence>
<dbReference type="PATRIC" id="fig|54915.3.peg.5494"/>
<dbReference type="Gene3D" id="1.10.357.10">
    <property type="entry name" value="Tetracycline Repressor, domain 2"/>
    <property type="match status" value="1"/>
</dbReference>
<evidence type="ECO:0000313" key="8">
    <source>
        <dbReference type="Proteomes" id="UP000036834"/>
    </source>
</evidence>
<dbReference type="STRING" id="54915.ADS79_01710"/>
<dbReference type="RefSeq" id="WP_049736678.1">
    <property type="nucleotide sequence ID" value="NZ_BJON01000006.1"/>
</dbReference>
<dbReference type="Gene3D" id="1.10.10.60">
    <property type="entry name" value="Homeodomain-like"/>
    <property type="match status" value="1"/>
</dbReference>
<keyword evidence="2 4" id="KW-0238">DNA-binding</keyword>
<dbReference type="EMBL" id="BJON01000006">
    <property type="protein sequence ID" value="GED67952.1"/>
    <property type="molecule type" value="Genomic_DNA"/>
</dbReference>
<gene>
    <name evidence="7" type="ORF">ADS79_01710</name>
    <name evidence="6" type="ORF">BRE01_16540</name>
</gene>
<comment type="caution">
    <text evidence="7">The sequence shown here is derived from an EMBL/GenBank/DDBJ whole genome shotgun (WGS) entry which is preliminary data.</text>
</comment>
<dbReference type="Proteomes" id="UP000319578">
    <property type="component" value="Unassembled WGS sequence"/>
</dbReference>
<organism evidence="7 8">
    <name type="scientific">Brevibacillus reuszeri</name>
    <dbReference type="NCBI Taxonomy" id="54915"/>
    <lineage>
        <taxon>Bacteria</taxon>
        <taxon>Bacillati</taxon>
        <taxon>Bacillota</taxon>
        <taxon>Bacilli</taxon>
        <taxon>Bacillales</taxon>
        <taxon>Paenibacillaceae</taxon>
        <taxon>Brevibacillus</taxon>
    </lineage>
</organism>
<accession>A0A0K9Z0F1</accession>
<dbReference type="InterPro" id="IPR009057">
    <property type="entry name" value="Homeodomain-like_sf"/>
</dbReference>
<dbReference type="Pfam" id="PF00440">
    <property type="entry name" value="TetR_N"/>
    <property type="match status" value="1"/>
</dbReference>
<dbReference type="PRINTS" id="PR00455">
    <property type="entry name" value="HTHTETR"/>
</dbReference>
<dbReference type="Proteomes" id="UP000036834">
    <property type="component" value="Unassembled WGS sequence"/>
</dbReference>
<dbReference type="InterPro" id="IPR041612">
    <property type="entry name" value="YfiR_C"/>
</dbReference>
<evidence type="ECO:0000259" key="5">
    <source>
        <dbReference type="PROSITE" id="PS50977"/>
    </source>
</evidence>
<evidence type="ECO:0000256" key="3">
    <source>
        <dbReference type="ARBA" id="ARBA00023163"/>
    </source>
</evidence>
<protein>
    <submittedName>
        <fullName evidence="7">TetR family transcriptional regulator</fullName>
    </submittedName>
</protein>
<feature type="domain" description="HTH tetR-type" evidence="5">
    <location>
        <begin position="11"/>
        <end position="71"/>
    </location>
</feature>
<dbReference type="AlphaFoldDB" id="A0A0K9Z0F1"/>
<dbReference type="InterPro" id="IPR001647">
    <property type="entry name" value="HTH_TetR"/>
</dbReference>
<evidence type="ECO:0000256" key="2">
    <source>
        <dbReference type="ARBA" id="ARBA00023125"/>
    </source>
</evidence>
<keyword evidence="3" id="KW-0804">Transcription</keyword>
<feature type="DNA-binding region" description="H-T-H motif" evidence="4">
    <location>
        <begin position="34"/>
        <end position="53"/>
    </location>
</feature>
<evidence type="ECO:0000313" key="6">
    <source>
        <dbReference type="EMBL" id="GED67952.1"/>
    </source>
</evidence>
<dbReference type="SUPFAM" id="SSF46689">
    <property type="entry name" value="Homeodomain-like"/>
    <property type="match status" value="1"/>
</dbReference>
<proteinExistence type="predicted"/>
<dbReference type="GO" id="GO:0003677">
    <property type="term" value="F:DNA binding"/>
    <property type="evidence" value="ECO:0007669"/>
    <property type="project" value="UniProtKB-UniRule"/>
</dbReference>
<reference evidence="8" key="1">
    <citation type="submission" date="2015-07" db="EMBL/GenBank/DDBJ databases">
        <title>Genome sequencing project for genomic taxonomy and phylogenomics of Bacillus-like bacteria.</title>
        <authorList>
            <person name="Liu B."/>
            <person name="Wang J."/>
            <person name="Zhu Y."/>
            <person name="Liu G."/>
            <person name="Chen Q."/>
            <person name="Chen Z."/>
            <person name="Lan J."/>
            <person name="Che J."/>
            <person name="Ge C."/>
            <person name="Shi H."/>
            <person name="Pan Z."/>
            <person name="Liu X."/>
        </authorList>
    </citation>
    <scope>NUCLEOTIDE SEQUENCE [LARGE SCALE GENOMIC DNA]</scope>
    <source>
        <strain evidence="8">DSM 9887</strain>
    </source>
</reference>
<evidence type="ECO:0000256" key="4">
    <source>
        <dbReference type="PROSITE-ProRule" id="PRU00335"/>
    </source>
</evidence>
<dbReference type="SUPFAM" id="SSF48498">
    <property type="entry name" value="Tetracyclin repressor-like, C-terminal domain"/>
    <property type="match status" value="1"/>
</dbReference>
<keyword evidence="1" id="KW-0805">Transcription regulation</keyword>
<dbReference type="OrthoDB" id="9814703at2"/>
<reference evidence="7" key="2">
    <citation type="submission" date="2015-07" db="EMBL/GenBank/DDBJ databases">
        <title>MeaNS - Measles Nucleotide Surveillance Program.</title>
        <authorList>
            <person name="Tran T."/>
            <person name="Druce J."/>
        </authorList>
    </citation>
    <scope>NUCLEOTIDE SEQUENCE</scope>
    <source>
        <strain evidence="7">DSM 9887</strain>
    </source>
</reference>
<dbReference type="InterPro" id="IPR036271">
    <property type="entry name" value="Tet_transcr_reg_TetR-rel_C_sf"/>
</dbReference>
<keyword evidence="9" id="KW-1185">Reference proteome</keyword>
<dbReference type="PANTHER" id="PTHR47506">
    <property type="entry name" value="TRANSCRIPTIONAL REGULATORY PROTEIN"/>
    <property type="match status" value="1"/>
</dbReference>
<evidence type="ECO:0000256" key="1">
    <source>
        <dbReference type="ARBA" id="ARBA00023015"/>
    </source>
</evidence>